<dbReference type="InterPro" id="IPR051599">
    <property type="entry name" value="Cell_Envelope_Assoc"/>
</dbReference>
<dbReference type="InterPro" id="IPR003848">
    <property type="entry name" value="DUF218"/>
</dbReference>
<dbReference type="CDD" id="cd06259">
    <property type="entry name" value="YdcF-like"/>
    <property type="match status" value="1"/>
</dbReference>
<organism evidence="3 4">
    <name type="scientific">Sphingomonas citri</name>
    <dbReference type="NCBI Taxonomy" id="2862499"/>
    <lineage>
        <taxon>Bacteria</taxon>
        <taxon>Pseudomonadati</taxon>
        <taxon>Pseudomonadota</taxon>
        <taxon>Alphaproteobacteria</taxon>
        <taxon>Sphingomonadales</taxon>
        <taxon>Sphingomonadaceae</taxon>
        <taxon>Sphingomonas</taxon>
    </lineage>
</organism>
<accession>A0ABS7BUG0</accession>
<dbReference type="PANTHER" id="PTHR30336">
    <property type="entry name" value="INNER MEMBRANE PROTEIN, PROBABLE PERMEASE"/>
    <property type="match status" value="1"/>
</dbReference>
<feature type="domain" description="DUF218" evidence="2">
    <location>
        <begin position="227"/>
        <end position="318"/>
    </location>
</feature>
<evidence type="ECO:0000313" key="4">
    <source>
        <dbReference type="Proteomes" id="UP000759103"/>
    </source>
</evidence>
<evidence type="ECO:0000256" key="1">
    <source>
        <dbReference type="SAM" id="SignalP"/>
    </source>
</evidence>
<dbReference type="InterPro" id="IPR014729">
    <property type="entry name" value="Rossmann-like_a/b/a_fold"/>
</dbReference>
<dbReference type="Gene3D" id="3.40.50.620">
    <property type="entry name" value="HUPs"/>
    <property type="match status" value="1"/>
</dbReference>
<name>A0ABS7BUG0_9SPHN</name>
<evidence type="ECO:0000259" key="2">
    <source>
        <dbReference type="Pfam" id="PF02698"/>
    </source>
</evidence>
<sequence>MLLAAAVPLAASVPVSASASPVRDRASETLAARLFPLLARHGAGAVPEPLRRARAARVSACGDDAACVARASRWEGAEIDSLAAAAAPRATASPAVADDGAAAQLGRELRGVTAILDTYALGVAPRYPAIDGPEVTPDSAEARTRLRAAVALAATPRAGALDPSVELALALLQTNDRTDAVRDDAALDAPARRRARALDWSRYRYTALIATGVGPEVPDMPLSPGGQYHVRLAAELYAAGDAALIIVSGGRAHPRATRFTEAVEMRRALIERYGVPAEAIVLEPYARHTTTNLRDAARELVALGAPLDRPALIVCNPEQSRYIEGAAFAERNRRELGYLPGTIGARRSPSAIEFRPARESLRVDPLDPLDP</sequence>
<feature type="chain" id="PRO_5045206786" evidence="1">
    <location>
        <begin position="20"/>
        <end position="371"/>
    </location>
</feature>
<dbReference type="Proteomes" id="UP000759103">
    <property type="component" value="Unassembled WGS sequence"/>
</dbReference>
<feature type="signal peptide" evidence="1">
    <location>
        <begin position="1"/>
        <end position="19"/>
    </location>
</feature>
<dbReference type="Pfam" id="PF02698">
    <property type="entry name" value="DUF218"/>
    <property type="match status" value="1"/>
</dbReference>
<reference evidence="3 4" key="1">
    <citation type="submission" date="2021-07" db="EMBL/GenBank/DDBJ databases">
        <title>Sphingomonas sp.</title>
        <authorList>
            <person name="Feng G."/>
            <person name="Li J."/>
            <person name="Pan M."/>
        </authorList>
    </citation>
    <scope>NUCLEOTIDE SEQUENCE [LARGE SCALE GENOMIC DNA]</scope>
    <source>
        <strain evidence="3 4">RRHST34</strain>
    </source>
</reference>
<keyword evidence="1" id="KW-0732">Signal</keyword>
<proteinExistence type="predicted"/>
<keyword evidence="4" id="KW-1185">Reference proteome</keyword>
<dbReference type="PANTHER" id="PTHR30336:SF20">
    <property type="entry name" value="DUF218 DOMAIN-CONTAINING PROTEIN"/>
    <property type="match status" value="1"/>
</dbReference>
<comment type="caution">
    <text evidence="3">The sequence shown here is derived from an EMBL/GenBank/DDBJ whole genome shotgun (WGS) entry which is preliminary data.</text>
</comment>
<evidence type="ECO:0000313" key="3">
    <source>
        <dbReference type="EMBL" id="MBW6533235.1"/>
    </source>
</evidence>
<dbReference type="EMBL" id="JAHXZN010000017">
    <property type="protein sequence ID" value="MBW6533235.1"/>
    <property type="molecule type" value="Genomic_DNA"/>
</dbReference>
<gene>
    <name evidence="3" type="ORF">KZ820_21035</name>
</gene>
<protein>
    <submittedName>
        <fullName evidence="3">YdcF family protein</fullName>
    </submittedName>
</protein>